<dbReference type="Proteomes" id="UP000610960">
    <property type="component" value="Unassembled WGS sequence"/>
</dbReference>
<dbReference type="Pfam" id="PF00171">
    <property type="entry name" value="Aldedh"/>
    <property type="match status" value="1"/>
</dbReference>
<dbReference type="OrthoDB" id="6342at2157"/>
<organism evidence="4 5">
    <name type="scientific">Thermocladium modestius</name>
    <dbReference type="NCBI Taxonomy" id="62609"/>
    <lineage>
        <taxon>Archaea</taxon>
        <taxon>Thermoproteota</taxon>
        <taxon>Thermoprotei</taxon>
        <taxon>Thermoproteales</taxon>
        <taxon>Thermoproteaceae</taxon>
        <taxon>Thermocladium</taxon>
    </lineage>
</organism>
<protein>
    <submittedName>
        <fullName evidence="4">Aldehyde dehydrogenase</fullName>
    </submittedName>
</protein>
<dbReference type="SUPFAM" id="SSF53720">
    <property type="entry name" value="ALDH-like"/>
    <property type="match status" value="1"/>
</dbReference>
<name>A0A830GUM8_9CREN</name>
<dbReference type="Gene3D" id="3.40.605.10">
    <property type="entry name" value="Aldehyde Dehydrogenase, Chain A, domain 1"/>
    <property type="match status" value="1"/>
</dbReference>
<dbReference type="InterPro" id="IPR016162">
    <property type="entry name" value="Ald_DH_N"/>
</dbReference>
<comment type="caution">
    <text evidence="4">The sequence shown here is derived from an EMBL/GenBank/DDBJ whole genome shotgun (WGS) entry which is preliminary data.</text>
</comment>
<dbReference type="InterPro" id="IPR016163">
    <property type="entry name" value="Ald_DH_C"/>
</dbReference>
<dbReference type="InterPro" id="IPR015590">
    <property type="entry name" value="Aldehyde_DH_dom"/>
</dbReference>
<evidence type="ECO:0000313" key="5">
    <source>
        <dbReference type="Proteomes" id="UP000610960"/>
    </source>
</evidence>
<keyword evidence="2" id="KW-0560">Oxidoreductase</keyword>
<keyword evidence="5" id="KW-1185">Reference proteome</keyword>
<reference evidence="4" key="1">
    <citation type="journal article" date="2014" name="Int. J. Syst. Evol. Microbiol.">
        <title>Complete genome sequence of Corynebacterium casei LMG S-19264T (=DSM 44701T), isolated from a smear-ripened cheese.</title>
        <authorList>
            <consortium name="US DOE Joint Genome Institute (JGI-PGF)"/>
            <person name="Walter F."/>
            <person name="Albersmeier A."/>
            <person name="Kalinowski J."/>
            <person name="Ruckert C."/>
        </authorList>
    </citation>
    <scope>NUCLEOTIDE SEQUENCE</scope>
    <source>
        <strain evidence="4">JCM 10088</strain>
    </source>
</reference>
<comment type="similarity">
    <text evidence="1">Belongs to the aldehyde dehydrogenase family.</text>
</comment>
<dbReference type="EMBL" id="BMNL01000001">
    <property type="protein sequence ID" value="GGP19563.1"/>
    <property type="molecule type" value="Genomic_DNA"/>
</dbReference>
<dbReference type="InterPro" id="IPR016160">
    <property type="entry name" value="Ald_DH_CS_CYS"/>
</dbReference>
<dbReference type="RefSeq" id="WP_188595761.1">
    <property type="nucleotide sequence ID" value="NZ_BMNL01000001.1"/>
</dbReference>
<dbReference type="Gene3D" id="3.40.309.10">
    <property type="entry name" value="Aldehyde Dehydrogenase, Chain A, domain 2"/>
    <property type="match status" value="1"/>
</dbReference>
<dbReference type="GO" id="GO:0008911">
    <property type="term" value="F:lactaldehyde dehydrogenase (NAD+) activity"/>
    <property type="evidence" value="ECO:0007669"/>
    <property type="project" value="TreeGrafter"/>
</dbReference>
<evidence type="ECO:0000256" key="1">
    <source>
        <dbReference type="ARBA" id="ARBA00009986"/>
    </source>
</evidence>
<evidence type="ECO:0000259" key="3">
    <source>
        <dbReference type="Pfam" id="PF00171"/>
    </source>
</evidence>
<dbReference type="PROSITE" id="PS00070">
    <property type="entry name" value="ALDEHYDE_DEHYDR_CYS"/>
    <property type="match status" value="1"/>
</dbReference>
<dbReference type="InterPro" id="IPR016161">
    <property type="entry name" value="Ald_DH/histidinol_DH"/>
</dbReference>
<dbReference type="PANTHER" id="PTHR42991:SF1">
    <property type="entry name" value="ALDEHYDE DEHYDROGENASE"/>
    <property type="match status" value="1"/>
</dbReference>
<accession>A0A830GUM8</accession>
<gene>
    <name evidence="4" type="ORF">GCM10007981_03750</name>
</gene>
<feature type="domain" description="Aldehyde dehydrogenase" evidence="3">
    <location>
        <begin position="4"/>
        <end position="463"/>
    </location>
</feature>
<dbReference type="PANTHER" id="PTHR42991">
    <property type="entry name" value="ALDEHYDE DEHYDROGENASE"/>
    <property type="match status" value="1"/>
</dbReference>
<evidence type="ECO:0000313" key="4">
    <source>
        <dbReference type="EMBL" id="GGP19563.1"/>
    </source>
</evidence>
<dbReference type="InterPro" id="IPR051020">
    <property type="entry name" value="ALDH-related_metabolic_enz"/>
</dbReference>
<dbReference type="AlphaFoldDB" id="A0A830GUM8"/>
<proteinExistence type="inferred from homology"/>
<evidence type="ECO:0000256" key="2">
    <source>
        <dbReference type="ARBA" id="ARBA00023002"/>
    </source>
</evidence>
<sequence>MTSEIPVYNPATEEIIARVPMMSRETIREIIGRTYDASSEVMAIPAYKRSKLLKEVARALRDQSDELARLLTAEIGRPIRSTKLIIERTASIYELAAQEISHVFSGEFVPLDLYDYPPGNENRIAFVVREPVGLVGAITPFNFPPDSMAHKVAPALAAGNSVVIKPSSYAPLTITRIVNIIKQTGFPQDAINVVTGDAKEIGDEFVDNPKVSLITFTGSSSVGLSLAGRAVAQGKKVIMELGGSDAMIVLEDADLSRAAQAAIIGRFDYAGQFCNATKRLLVRDEVFDKFVGMLADMAFNLRVGDPLREDVDLGPLISRDAVKLMDLFVKDALDKGGKVLFRYKEVPSKGFYYPPTIIEATRDARVLREEVFGPVLPVVRIKDDEDAVRVANSVEYGLDASIFTRDFARAYRLASKIKAGSVFINDTTRLRFDNLPFGGYKKSGIGRESVRDTMREMTETKVIIQSLINH</sequence>
<reference evidence="4" key="2">
    <citation type="submission" date="2020-09" db="EMBL/GenBank/DDBJ databases">
        <authorList>
            <person name="Sun Q."/>
            <person name="Ohkuma M."/>
        </authorList>
    </citation>
    <scope>NUCLEOTIDE SEQUENCE</scope>
    <source>
        <strain evidence="4">JCM 10088</strain>
    </source>
</reference>